<keyword evidence="2" id="KW-0808">Transferase</keyword>
<dbReference type="OrthoDB" id="9797603at2"/>
<sequence>MNDQAIDEDFVRGLLRGQHPDLADLPLRPVEGGWDNQMWRLGDDLAVRLPCTDRAPGLLEKEHRWLPGLAAGLPLPVPVPVRLGVPSDAFPRNWIVTTWVPGEPADRAPISEARSADVLADLFAALHREAPAGAPASPDRGVPLDRLAADMERGIGRFTGDAGPLREVWADALAAPAYDGPPVWLHGDLHPANAVTAGGALTGLIDFGDMCAGDPATDLAAAWVLLPDGAAARCFERYGADAAAVRRARGWALGKALALIEVGHAGDMGWDGGKPTWGPAGRAALDRLLKP</sequence>
<dbReference type="Gene3D" id="3.90.1200.10">
    <property type="match status" value="1"/>
</dbReference>
<dbReference type="CDD" id="cd05155">
    <property type="entry name" value="APH_ChoK_like_1"/>
    <property type="match status" value="1"/>
</dbReference>
<gene>
    <name evidence="2" type="ORF">E9998_17965</name>
</gene>
<dbReference type="EMBL" id="STGX01000014">
    <property type="protein sequence ID" value="THV26447.1"/>
    <property type="molecule type" value="Genomic_DNA"/>
</dbReference>
<dbReference type="AlphaFoldDB" id="A0A4S8P8A4"/>
<dbReference type="InterPro" id="IPR051678">
    <property type="entry name" value="AGP_Transferase"/>
</dbReference>
<dbReference type="PANTHER" id="PTHR21310:SF42">
    <property type="entry name" value="BIFUNCTIONAL AAC_APH"/>
    <property type="match status" value="1"/>
</dbReference>
<dbReference type="InterPro" id="IPR011009">
    <property type="entry name" value="Kinase-like_dom_sf"/>
</dbReference>
<dbReference type="RefSeq" id="WP_136531076.1">
    <property type="nucleotide sequence ID" value="NZ_STGX01000014.1"/>
</dbReference>
<accession>A0A4S8P8A4</accession>
<evidence type="ECO:0000313" key="3">
    <source>
        <dbReference type="Proteomes" id="UP000305792"/>
    </source>
</evidence>
<evidence type="ECO:0000313" key="2">
    <source>
        <dbReference type="EMBL" id="THV26447.1"/>
    </source>
</evidence>
<evidence type="ECO:0000259" key="1">
    <source>
        <dbReference type="Pfam" id="PF01636"/>
    </source>
</evidence>
<dbReference type="Gene3D" id="3.30.200.20">
    <property type="entry name" value="Phosphorylase Kinase, domain 1"/>
    <property type="match status" value="1"/>
</dbReference>
<keyword evidence="3" id="KW-1185">Reference proteome</keyword>
<feature type="domain" description="Aminoglycoside phosphotransferase" evidence="1">
    <location>
        <begin position="27"/>
        <end position="250"/>
    </location>
</feature>
<dbReference type="GO" id="GO:0016740">
    <property type="term" value="F:transferase activity"/>
    <property type="evidence" value="ECO:0007669"/>
    <property type="project" value="UniProtKB-KW"/>
</dbReference>
<dbReference type="SUPFAM" id="SSF56112">
    <property type="entry name" value="Protein kinase-like (PK-like)"/>
    <property type="match status" value="1"/>
</dbReference>
<comment type="caution">
    <text evidence="2">The sequence shown here is derived from an EMBL/GenBank/DDBJ whole genome shotgun (WGS) entry which is preliminary data.</text>
</comment>
<organism evidence="2 3">
    <name type="scientific">Glycomyces paridis</name>
    <dbReference type="NCBI Taxonomy" id="2126555"/>
    <lineage>
        <taxon>Bacteria</taxon>
        <taxon>Bacillati</taxon>
        <taxon>Actinomycetota</taxon>
        <taxon>Actinomycetes</taxon>
        <taxon>Glycomycetales</taxon>
        <taxon>Glycomycetaceae</taxon>
        <taxon>Glycomyces</taxon>
    </lineage>
</organism>
<dbReference type="PANTHER" id="PTHR21310">
    <property type="entry name" value="AMINOGLYCOSIDE PHOSPHOTRANSFERASE-RELATED-RELATED"/>
    <property type="match status" value="1"/>
</dbReference>
<dbReference type="InterPro" id="IPR002575">
    <property type="entry name" value="Aminoglycoside_PTrfase"/>
</dbReference>
<dbReference type="Proteomes" id="UP000305792">
    <property type="component" value="Unassembled WGS sequence"/>
</dbReference>
<proteinExistence type="predicted"/>
<name>A0A4S8P8A4_9ACTN</name>
<dbReference type="Pfam" id="PF01636">
    <property type="entry name" value="APH"/>
    <property type="match status" value="1"/>
</dbReference>
<reference evidence="2 3" key="1">
    <citation type="journal article" date="2018" name="Int. J. Syst. Evol. Microbiol.">
        <title>Glycomyces paridis sp. nov., isolated from the medicinal plant Paris polyphylla.</title>
        <authorList>
            <person name="Fang X.M."/>
            <person name="Bai J.L."/>
            <person name="Su J."/>
            <person name="Zhao L.L."/>
            <person name="Liu H.Y."/>
            <person name="Ma B.P."/>
            <person name="Zhang Y.Q."/>
            <person name="Yu L.Y."/>
        </authorList>
    </citation>
    <scope>NUCLEOTIDE SEQUENCE [LARGE SCALE GENOMIC DNA]</scope>
    <source>
        <strain evidence="2 3">CPCC 204357</strain>
    </source>
</reference>
<protein>
    <submittedName>
        <fullName evidence="2">Aminoglycoside phosphotransferase family protein</fullName>
    </submittedName>
</protein>